<name>A0A484H4W3_9ZZZZ</name>
<dbReference type="EMBL" id="LR026963">
    <property type="protein sequence ID" value="VBB68827.1"/>
    <property type="molecule type" value="Genomic_DNA"/>
</dbReference>
<dbReference type="AlphaFoldDB" id="A0A484H4W3"/>
<accession>A0A484H4W3</accession>
<protein>
    <submittedName>
        <fullName evidence="1">Uncharacterized protein</fullName>
    </submittedName>
</protein>
<gene>
    <name evidence="1" type="ORF">RIEGSTA812A_PEG_300</name>
</gene>
<proteinExistence type="predicted"/>
<organism evidence="1">
    <name type="scientific">invertebrate metagenome</name>
    <dbReference type="NCBI Taxonomy" id="1711999"/>
    <lineage>
        <taxon>unclassified sequences</taxon>
        <taxon>metagenomes</taxon>
        <taxon>organismal metagenomes</taxon>
    </lineage>
</organism>
<reference evidence="1" key="1">
    <citation type="submission" date="2018-10" db="EMBL/GenBank/DDBJ databases">
        <authorList>
            <person name="Gruber-Vodicka H."/>
            <person name="Jaeckle O."/>
        </authorList>
    </citation>
    <scope>NUCLEOTIDE SEQUENCE</scope>
</reference>
<sequence length="45" mass="4936">MICGLFSVLVVRRQAQLQQIMPLSSVDIVEDSVHLCALNFGSYGP</sequence>
<evidence type="ECO:0000313" key="1">
    <source>
        <dbReference type="EMBL" id="VBB68827.1"/>
    </source>
</evidence>